<comment type="caution">
    <text evidence="1">The sequence shown here is derived from an EMBL/GenBank/DDBJ whole genome shotgun (WGS) entry which is preliminary data.</text>
</comment>
<keyword evidence="2" id="KW-1185">Reference proteome</keyword>
<organism evidence="1 2">
    <name type="scientific">Tetrapyrgos nigripes</name>
    <dbReference type="NCBI Taxonomy" id="182062"/>
    <lineage>
        <taxon>Eukaryota</taxon>
        <taxon>Fungi</taxon>
        <taxon>Dikarya</taxon>
        <taxon>Basidiomycota</taxon>
        <taxon>Agaricomycotina</taxon>
        <taxon>Agaricomycetes</taxon>
        <taxon>Agaricomycetidae</taxon>
        <taxon>Agaricales</taxon>
        <taxon>Marasmiineae</taxon>
        <taxon>Marasmiaceae</taxon>
        <taxon>Tetrapyrgos</taxon>
    </lineage>
</organism>
<name>A0A8H5D8P2_9AGAR</name>
<evidence type="ECO:0000313" key="1">
    <source>
        <dbReference type="EMBL" id="KAF5355575.1"/>
    </source>
</evidence>
<dbReference type="Proteomes" id="UP000559256">
    <property type="component" value="Unassembled WGS sequence"/>
</dbReference>
<sequence length="176" mass="19372">MTTTFKCTSCASQQDTSDPQLYAPPSDVVDHIRSGNYIPNHDSQKQFIQKIDEIERELERLNIISQISSEVSLLKGEVKQLEEYSRTYKSFSSPILKISSPRYSPWSHTPMILPFGPIIVLGATVSLWTSLMSAAIGEKSSFQHPSCGAPWLSTCLMAPGKFPSYNSACGGPANNP</sequence>
<proteinExistence type="predicted"/>
<reference evidence="1 2" key="1">
    <citation type="journal article" date="2020" name="ISME J.">
        <title>Uncovering the hidden diversity of litter-decomposition mechanisms in mushroom-forming fungi.</title>
        <authorList>
            <person name="Floudas D."/>
            <person name="Bentzer J."/>
            <person name="Ahren D."/>
            <person name="Johansson T."/>
            <person name="Persson P."/>
            <person name="Tunlid A."/>
        </authorList>
    </citation>
    <scope>NUCLEOTIDE SEQUENCE [LARGE SCALE GENOMIC DNA]</scope>
    <source>
        <strain evidence="1 2">CBS 291.85</strain>
    </source>
</reference>
<dbReference type="AlphaFoldDB" id="A0A8H5D8P2"/>
<accession>A0A8H5D8P2</accession>
<protein>
    <submittedName>
        <fullName evidence="1">Uncharacterized protein</fullName>
    </submittedName>
</protein>
<evidence type="ECO:0000313" key="2">
    <source>
        <dbReference type="Proteomes" id="UP000559256"/>
    </source>
</evidence>
<dbReference type="EMBL" id="JAACJM010000056">
    <property type="protein sequence ID" value="KAF5355575.1"/>
    <property type="molecule type" value="Genomic_DNA"/>
</dbReference>
<gene>
    <name evidence="1" type="ORF">D9758_006372</name>
</gene>